<evidence type="ECO:0000256" key="1">
    <source>
        <dbReference type="SAM" id="Coils"/>
    </source>
</evidence>
<gene>
    <name evidence="2" type="ORF">BP5553_05914</name>
</gene>
<evidence type="ECO:0000313" key="3">
    <source>
        <dbReference type="Proteomes" id="UP000254866"/>
    </source>
</evidence>
<name>A0A370TM17_9HELO</name>
<dbReference type="GeneID" id="43598763"/>
<keyword evidence="3" id="KW-1185">Reference proteome</keyword>
<organism evidence="2 3">
    <name type="scientific">Venustampulla echinocandica</name>
    <dbReference type="NCBI Taxonomy" id="2656787"/>
    <lineage>
        <taxon>Eukaryota</taxon>
        <taxon>Fungi</taxon>
        <taxon>Dikarya</taxon>
        <taxon>Ascomycota</taxon>
        <taxon>Pezizomycotina</taxon>
        <taxon>Leotiomycetes</taxon>
        <taxon>Helotiales</taxon>
        <taxon>Pleuroascaceae</taxon>
        <taxon>Venustampulla</taxon>
    </lineage>
</organism>
<dbReference type="Proteomes" id="UP000254866">
    <property type="component" value="Unassembled WGS sequence"/>
</dbReference>
<evidence type="ECO:0000313" key="2">
    <source>
        <dbReference type="EMBL" id="RDL36562.1"/>
    </source>
</evidence>
<feature type="coiled-coil region" evidence="1">
    <location>
        <begin position="59"/>
        <end position="112"/>
    </location>
</feature>
<proteinExistence type="predicted"/>
<dbReference type="AlphaFoldDB" id="A0A370TM17"/>
<sequence>MDLNSISANPELPPSQAAPILRKPTISNLPNSQQVILSLEPAQQSTVAPDRLEILQTQYHAAAAEINLLVAELKKAEQRRDDLVIEVRRVHKEELEEELHELVATMDNCVQEVKNLKFLYDSLETPARCEQKEALVRRMHELNCTFNDCSKKADGVAAHHRRLTEAQGVTITLFQRLVARLMWMRRCGIGAIPRVQQPAAKAEAASRPDGKNRKTD</sequence>
<comment type="caution">
    <text evidence="2">The sequence shown here is derived from an EMBL/GenBank/DDBJ whole genome shotgun (WGS) entry which is preliminary data.</text>
</comment>
<dbReference type="RefSeq" id="XP_031869218.1">
    <property type="nucleotide sequence ID" value="XM_032014537.1"/>
</dbReference>
<reference evidence="2 3" key="1">
    <citation type="journal article" date="2018" name="IMA Fungus">
        <title>IMA Genome-F 9: Draft genome sequence of Annulohypoxylon stygium, Aspergillus mulundensis, Berkeleyomyces basicola (syn. Thielaviopsis basicola), Ceratocystis smalleyi, two Cercospora beticola strains, Coleophoma cylindrospora, Fusarium fracticaudum, Phialophora cf. hyalina, and Morchella septimelata.</title>
        <authorList>
            <person name="Wingfield B.D."/>
            <person name="Bills G.F."/>
            <person name="Dong Y."/>
            <person name="Huang W."/>
            <person name="Nel W.J."/>
            <person name="Swalarsk-Parry B.S."/>
            <person name="Vaghefi N."/>
            <person name="Wilken P.M."/>
            <person name="An Z."/>
            <person name="de Beer Z.W."/>
            <person name="De Vos L."/>
            <person name="Chen L."/>
            <person name="Duong T.A."/>
            <person name="Gao Y."/>
            <person name="Hammerbacher A."/>
            <person name="Kikkert J.R."/>
            <person name="Li Y."/>
            <person name="Li H."/>
            <person name="Li K."/>
            <person name="Li Q."/>
            <person name="Liu X."/>
            <person name="Ma X."/>
            <person name="Naidoo K."/>
            <person name="Pethybridge S.J."/>
            <person name="Sun J."/>
            <person name="Steenkamp E.T."/>
            <person name="van der Nest M.A."/>
            <person name="van Wyk S."/>
            <person name="Wingfield M.J."/>
            <person name="Xiong C."/>
            <person name="Yue Q."/>
            <person name="Zhang X."/>
        </authorList>
    </citation>
    <scope>NUCLEOTIDE SEQUENCE [LARGE SCALE GENOMIC DNA]</scope>
    <source>
        <strain evidence="2 3">BP 5553</strain>
    </source>
</reference>
<protein>
    <submittedName>
        <fullName evidence="2">Uncharacterized protein</fullName>
    </submittedName>
</protein>
<accession>A0A370TM17</accession>
<keyword evidence="1" id="KW-0175">Coiled coil</keyword>
<dbReference type="EMBL" id="NPIC01000004">
    <property type="protein sequence ID" value="RDL36562.1"/>
    <property type="molecule type" value="Genomic_DNA"/>
</dbReference>